<name>A0ABR3J5F9_9AGAR</name>
<protein>
    <submittedName>
        <fullName evidence="2">Uncharacterized protein</fullName>
    </submittedName>
</protein>
<gene>
    <name evidence="2" type="ORF">HGRIS_007640</name>
</gene>
<feature type="region of interest" description="Disordered" evidence="1">
    <location>
        <begin position="71"/>
        <end position="184"/>
    </location>
</feature>
<dbReference type="Proteomes" id="UP001556367">
    <property type="component" value="Unassembled WGS sequence"/>
</dbReference>
<organism evidence="2 3">
    <name type="scientific">Hohenbuehelia grisea</name>
    <dbReference type="NCBI Taxonomy" id="104357"/>
    <lineage>
        <taxon>Eukaryota</taxon>
        <taxon>Fungi</taxon>
        <taxon>Dikarya</taxon>
        <taxon>Basidiomycota</taxon>
        <taxon>Agaricomycotina</taxon>
        <taxon>Agaricomycetes</taxon>
        <taxon>Agaricomycetidae</taxon>
        <taxon>Agaricales</taxon>
        <taxon>Pleurotineae</taxon>
        <taxon>Pleurotaceae</taxon>
        <taxon>Hohenbuehelia</taxon>
    </lineage>
</organism>
<accession>A0ABR3J5F9</accession>
<evidence type="ECO:0000256" key="1">
    <source>
        <dbReference type="SAM" id="MobiDB-lite"/>
    </source>
</evidence>
<evidence type="ECO:0000313" key="3">
    <source>
        <dbReference type="Proteomes" id="UP001556367"/>
    </source>
</evidence>
<feature type="region of interest" description="Disordered" evidence="1">
    <location>
        <begin position="27"/>
        <end position="51"/>
    </location>
</feature>
<evidence type="ECO:0000313" key="2">
    <source>
        <dbReference type="EMBL" id="KAL0950881.1"/>
    </source>
</evidence>
<sequence length="184" mass="20388">MSSDGYFEDDSFDQAALDQIAAIEAAALASSSKPPPTREPSRVESDDEYDVSWNANEADLENIYKIMDGVEVGNVPPQPEPRRPFSRAPSSRATRQTNLFGEVIPDDPVPSKPKSQQLQRARSSSNNPFGQQAQKTKKWDHTAFAKSGTRKSKGKGKQFSQEDYEGDEEEVEFEQFPAPFVSVG</sequence>
<feature type="compositionally biased region" description="Acidic residues" evidence="1">
    <location>
        <begin position="162"/>
        <end position="173"/>
    </location>
</feature>
<feature type="compositionally biased region" description="Low complexity" evidence="1">
    <location>
        <begin position="86"/>
        <end position="95"/>
    </location>
</feature>
<reference evidence="3" key="1">
    <citation type="submission" date="2024-06" db="EMBL/GenBank/DDBJ databases">
        <title>Multi-omics analyses provide insights into the biosynthesis of the anticancer antibiotic pleurotin in Hohenbuehelia grisea.</title>
        <authorList>
            <person name="Weaver J.A."/>
            <person name="Alberti F."/>
        </authorList>
    </citation>
    <scope>NUCLEOTIDE SEQUENCE [LARGE SCALE GENOMIC DNA]</scope>
    <source>
        <strain evidence="3">T-177</strain>
    </source>
</reference>
<comment type="caution">
    <text evidence="2">The sequence shown here is derived from an EMBL/GenBank/DDBJ whole genome shotgun (WGS) entry which is preliminary data.</text>
</comment>
<feature type="compositionally biased region" description="Polar residues" evidence="1">
    <location>
        <begin position="113"/>
        <end position="134"/>
    </location>
</feature>
<dbReference type="EMBL" id="JASNQZ010000011">
    <property type="protein sequence ID" value="KAL0950881.1"/>
    <property type="molecule type" value="Genomic_DNA"/>
</dbReference>
<keyword evidence="3" id="KW-1185">Reference proteome</keyword>
<proteinExistence type="predicted"/>